<evidence type="ECO:0000313" key="1">
    <source>
        <dbReference type="EMBL" id="KAI4341989.1"/>
    </source>
</evidence>
<protein>
    <submittedName>
        <fullName evidence="1">Uncharacterized protein</fullName>
    </submittedName>
</protein>
<name>A0ACB9P2G7_9MYRT</name>
<accession>A0ACB9P2G7</accession>
<dbReference type="Proteomes" id="UP001057402">
    <property type="component" value="Chromosome 7"/>
</dbReference>
<reference evidence="2" key="1">
    <citation type="journal article" date="2023" name="Front. Plant Sci.">
        <title>Chromosomal-level genome assembly of Melastoma candidum provides insights into trichome evolution.</title>
        <authorList>
            <person name="Zhong Y."/>
            <person name="Wu W."/>
            <person name="Sun C."/>
            <person name="Zou P."/>
            <person name="Liu Y."/>
            <person name="Dai S."/>
            <person name="Zhou R."/>
        </authorList>
    </citation>
    <scope>NUCLEOTIDE SEQUENCE [LARGE SCALE GENOMIC DNA]</scope>
</reference>
<comment type="caution">
    <text evidence="1">The sequence shown here is derived from an EMBL/GenBank/DDBJ whole genome shotgun (WGS) entry which is preliminary data.</text>
</comment>
<organism evidence="1 2">
    <name type="scientific">Melastoma candidum</name>
    <dbReference type="NCBI Taxonomy" id="119954"/>
    <lineage>
        <taxon>Eukaryota</taxon>
        <taxon>Viridiplantae</taxon>
        <taxon>Streptophyta</taxon>
        <taxon>Embryophyta</taxon>
        <taxon>Tracheophyta</taxon>
        <taxon>Spermatophyta</taxon>
        <taxon>Magnoliopsida</taxon>
        <taxon>eudicotyledons</taxon>
        <taxon>Gunneridae</taxon>
        <taxon>Pentapetalae</taxon>
        <taxon>rosids</taxon>
        <taxon>malvids</taxon>
        <taxon>Myrtales</taxon>
        <taxon>Melastomataceae</taxon>
        <taxon>Melastomatoideae</taxon>
        <taxon>Melastomateae</taxon>
        <taxon>Melastoma</taxon>
    </lineage>
</organism>
<sequence>MDVPGMRCDGEEDYLMNYVRRCLLEDDGFGNFRSGHGSGFDEVSPMGSLGDLPLVLDDSCGTFLSGVLQDAIPVGWNGHGEGVPDAAEGVARDEVGCAPESSLEDRRRPPKERRHFKGVRRRPWGKYAAEIRDPKRNGSRIWLGTYENPEDAALAYDRAAFKMRGSKAKLNFPHMVGMDEYEPVRIRPKRRSQEPDGSASPKGKHVGEPETYESEASSSGFDDWGGFPVLDMGCSLDGCI</sequence>
<evidence type="ECO:0000313" key="2">
    <source>
        <dbReference type="Proteomes" id="UP001057402"/>
    </source>
</evidence>
<proteinExistence type="predicted"/>
<keyword evidence="2" id="KW-1185">Reference proteome</keyword>
<gene>
    <name evidence="1" type="ORF">MLD38_026653</name>
</gene>
<dbReference type="EMBL" id="CM042886">
    <property type="protein sequence ID" value="KAI4341989.1"/>
    <property type="molecule type" value="Genomic_DNA"/>
</dbReference>